<dbReference type="InterPro" id="IPR036922">
    <property type="entry name" value="Rieske_2Fe-2S_sf"/>
</dbReference>
<keyword evidence="9" id="KW-1185">Reference proteome</keyword>
<evidence type="ECO:0000256" key="1">
    <source>
        <dbReference type="ARBA" id="ARBA00006420"/>
    </source>
</evidence>
<dbReference type="InterPro" id="IPR034904">
    <property type="entry name" value="FSCA_dom_sf"/>
</dbReference>
<dbReference type="GO" id="GO:0005506">
    <property type="term" value="F:iron ion binding"/>
    <property type="evidence" value="ECO:0007669"/>
    <property type="project" value="InterPro"/>
</dbReference>
<dbReference type="GO" id="GO:0051537">
    <property type="term" value="F:2 iron, 2 sulfur cluster binding"/>
    <property type="evidence" value="ECO:0007669"/>
    <property type="project" value="UniProtKB-KW"/>
</dbReference>
<dbReference type="InterPro" id="IPR001075">
    <property type="entry name" value="NIF_FeS_clus_asmbl_NifU_C"/>
</dbReference>
<dbReference type="GO" id="GO:0004497">
    <property type="term" value="F:monooxygenase activity"/>
    <property type="evidence" value="ECO:0007669"/>
    <property type="project" value="UniProtKB-ARBA"/>
</dbReference>
<dbReference type="PANTHER" id="PTHR11178:SF25">
    <property type="entry name" value="NIFU-LIKE PROTEIN 3, CHLOROPLASTIC"/>
    <property type="match status" value="1"/>
</dbReference>
<reference evidence="8" key="1">
    <citation type="submission" date="2021-01" db="EMBL/GenBank/DDBJ databases">
        <title>Whole genome shotgun sequence of Planosporangium mesophilum NBRC 109066.</title>
        <authorList>
            <person name="Komaki H."/>
            <person name="Tamura T."/>
        </authorList>
    </citation>
    <scope>NUCLEOTIDE SEQUENCE</scope>
    <source>
        <strain evidence="8">NBRC 109066</strain>
    </source>
</reference>
<dbReference type="PANTHER" id="PTHR11178">
    <property type="entry name" value="IRON-SULFUR CLUSTER SCAFFOLD PROTEIN NFU-RELATED"/>
    <property type="match status" value="1"/>
</dbReference>
<comment type="caution">
    <text evidence="8">The sequence shown here is derived from an EMBL/GenBank/DDBJ whole genome shotgun (WGS) entry which is preliminary data.</text>
</comment>
<proteinExistence type="inferred from homology"/>
<dbReference type="EMBL" id="BOON01000031">
    <property type="protein sequence ID" value="GII23783.1"/>
    <property type="molecule type" value="Genomic_DNA"/>
</dbReference>
<dbReference type="SUPFAM" id="SSF117916">
    <property type="entry name" value="Fe-S cluster assembly (FSCA) domain-like"/>
    <property type="match status" value="1"/>
</dbReference>
<dbReference type="PROSITE" id="PS51296">
    <property type="entry name" value="RIESKE"/>
    <property type="match status" value="1"/>
</dbReference>
<dbReference type="AlphaFoldDB" id="A0A8J3TBS5"/>
<comment type="similarity">
    <text evidence="1">Belongs to the NifU family.</text>
</comment>
<evidence type="ECO:0000256" key="2">
    <source>
        <dbReference type="ARBA" id="ARBA00022714"/>
    </source>
</evidence>
<dbReference type="GO" id="GO:0016705">
    <property type="term" value="F:oxidoreductase activity, acting on paired donors, with incorporation or reduction of molecular oxygen"/>
    <property type="evidence" value="ECO:0007669"/>
    <property type="project" value="UniProtKB-ARBA"/>
</dbReference>
<dbReference type="Pfam" id="PF01106">
    <property type="entry name" value="NifU"/>
    <property type="match status" value="1"/>
</dbReference>
<sequence length="295" mass="30699">MTTTTPDVRKAGARVEQLLAELGEEADARVSERAEELVSLLVDVYGEGLSRIVEIVAASEDSAALADRFAADDLVASLLILHGLHPLGVAERVQRALDGVRPYLGSHAGGVELLGIDDDGVVRLRLEGSCDGCPSSAMTVKLAIERAILEAAPEVLRVDAEGVAAPPAPGPRLIPVESLRQRTNPADATGEWQEVSSLSTLESGSVRLVTLGGQRVAVCRADGRLVAYRDACPGCGMSLVDGTLTGTWLSCGGCGVRYDVRLAGRGEDGAHLEPLPLLEDAGGAVRIALPVEVAS</sequence>
<comment type="function">
    <text evidence="6">May be involved in the formation or repair of [Fe-S] clusters present in iron-sulfur proteins.</text>
</comment>
<organism evidence="8 9">
    <name type="scientific">Planosporangium mesophilum</name>
    <dbReference type="NCBI Taxonomy" id="689768"/>
    <lineage>
        <taxon>Bacteria</taxon>
        <taxon>Bacillati</taxon>
        <taxon>Actinomycetota</taxon>
        <taxon>Actinomycetes</taxon>
        <taxon>Micromonosporales</taxon>
        <taxon>Micromonosporaceae</taxon>
        <taxon>Planosporangium</taxon>
    </lineage>
</organism>
<accession>A0A8J3TBS5</accession>
<dbReference type="RefSeq" id="WP_168114208.1">
    <property type="nucleotide sequence ID" value="NZ_BOON01000031.1"/>
</dbReference>
<feature type="domain" description="Rieske" evidence="7">
    <location>
        <begin position="192"/>
        <end position="286"/>
    </location>
</feature>
<name>A0A8J3TBS5_9ACTN</name>
<dbReference type="Gene3D" id="3.30.300.130">
    <property type="entry name" value="Fe-S cluster assembly (FSCA)"/>
    <property type="match status" value="1"/>
</dbReference>
<dbReference type="Gene3D" id="2.102.10.10">
    <property type="entry name" value="Rieske [2Fe-2S] iron-sulphur domain"/>
    <property type="match status" value="1"/>
</dbReference>
<evidence type="ECO:0000256" key="3">
    <source>
        <dbReference type="ARBA" id="ARBA00022723"/>
    </source>
</evidence>
<keyword evidence="5" id="KW-0411">Iron-sulfur</keyword>
<dbReference type="Proteomes" id="UP000599074">
    <property type="component" value="Unassembled WGS sequence"/>
</dbReference>
<evidence type="ECO:0000256" key="6">
    <source>
        <dbReference type="ARBA" id="ARBA00049958"/>
    </source>
</evidence>
<protein>
    <recommendedName>
        <fullName evidence="7">Rieske domain-containing protein</fullName>
    </recommendedName>
</protein>
<keyword evidence="3" id="KW-0479">Metal-binding</keyword>
<gene>
    <name evidence="8" type="ORF">Pme01_33800</name>
</gene>
<dbReference type="InterPro" id="IPR017941">
    <property type="entry name" value="Rieske_2Fe-2S"/>
</dbReference>
<evidence type="ECO:0000256" key="5">
    <source>
        <dbReference type="ARBA" id="ARBA00023014"/>
    </source>
</evidence>
<evidence type="ECO:0000259" key="7">
    <source>
        <dbReference type="PROSITE" id="PS51296"/>
    </source>
</evidence>
<keyword evidence="2" id="KW-0001">2Fe-2S</keyword>
<dbReference type="GO" id="GO:0016226">
    <property type="term" value="P:iron-sulfur cluster assembly"/>
    <property type="evidence" value="ECO:0007669"/>
    <property type="project" value="InterPro"/>
</dbReference>
<evidence type="ECO:0000256" key="4">
    <source>
        <dbReference type="ARBA" id="ARBA00023004"/>
    </source>
</evidence>
<evidence type="ECO:0000313" key="8">
    <source>
        <dbReference type="EMBL" id="GII23783.1"/>
    </source>
</evidence>
<keyword evidence="4" id="KW-0408">Iron</keyword>
<dbReference type="Pfam" id="PF00355">
    <property type="entry name" value="Rieske"/>
    <property type="match status" value="1"/>
</dbReference>
<evidence type="ECO:0000313" key="9">
    <source>
        <dbReference type="Proteomes" id="UP000599074"/>
    </source>
</evidence>
<dbReference type="SUPFAM" id="SSF50022">
    <property type="entry name" value="ISP domain"/>
    <property type="match status" value="1"/>
</dbReference>